<evidence type="ECO:0000256" key="9">
    <source>
        <dbReference type="ARBA" id="ARBA00059620"/>
    </source>
</evidence>
<keyword evidence="6" id="KW-0560">Oxidoreductase</keyword>
<dbReference type="GO" id="GO:0005811">
    <property type="term" value="C:lipid droplet"/>
    <property type="evidence" value="ECO:0007669"/>
    <property type="project" value="TreeGrafter"/>
</dbReference>
<evidence type="ECO:0000256" key="12">
    <source>
        <dbReference type="RuleBase" id="RU000363"/>
    </source>
</evidence>
<name>A0AAV5TYN2_9BILA</name>
<feature type="non-terminal residue" evidence="14">
    <location>
        <position position="1"/>
    </location>
</feature>
<dbReference type="Pfam" id="PF00106">
    <property type="entry name" value="adh_short"/>
    <property type="match status" value="1"/>
</dbReference>
<evidence type="ECO:0000256" key="1">
    <source>
        <dbReference type="ARBA" id="ARBA00004141"/>
    </source>
</evidence>
<feature type="transmembrane region" description="Helical" evidence="13">
    <location>
        <begin position="53"/>
        <end position="73"/>
    </location>
</feature>
<evidence type="ECO:0000256" key="11">
    <source>
        <dbReference type="ARBA" id="ARBA00082544"/>
    </source>
</evidence>
<keyword evidence="4" id="KW-0521">NADP</keyword>
<dbReference type="PRINTS" id="PR00081">
    <property type="entry name" value="GDHRDH"/>
</dbReference>
<evidence type="ECO:0000256" key="10">
    <source>
        <dbReference type="ARBA" id="ARBA00068717"/>
    </source>
</evidence>
<keyword evidence="8 13" id="KW-0472">Membrane</keyword>
<accession>A0AAV5TYN2</accession>
<protein>
    <recommendedName>
        <fullName evidence="10">Short-chain dehydrogenase/reductase 3</fullName>
    </recommendedName>
    <alternativeName>
        <fullName evidence="11">Retinal short-chain dehydrogenase/reductase 1</fullName>
    </alternativeName>
</protein>
<dbReference type="InterPro" id="IPR002347">
    <property type="entry name" value="SDR_fam"/>
</dbReference>
<dbReference type="PRINTS" id="PR00080">
    <property type="entry name" value="SDRFAMILY"/>
</dbReference>
<keyword evidence="5 13" id="KW-1133">Transmembrane helix</keyword>
<organism evidence="14 15">
    <name type="scientific">Pristionchus entomophagus</name>
    <dbReference type="NCBI Taxonomy" id="358040"/>
    <lineage>
        <taxon>Eukaryota</taxon>
        <taxon>Metazoa</taxon>
        <taxon>Ecdysozoa</taxon>
        <taxon>Nematoda</taxon>
        <taxon>Chromadorea</taxon>
        <taxon>Rhabditida</taxon>
        <taxon>Rhabditina</taxon>
        <taxon>Diplogasteromorpha</taxon>
        <taxon>Diplogasteroidea</taxon>
        <taxon>Neodiplogasteridae</taxon>
        <taxon>Pristionchus</taxon>
    </lineage>
</organism>
<comment type="caution">
    <text evidence="14">The sequence shown here is derived from an EMBL/GenBank/DDBJ whole genome shotgun (WGS) entry which is preliminary data.</text>
</comment>
<keyword evidence="7" id="KW-0443">Lipid metabolism</keyword>
<evidence type="ECO:0000256" key="4">
    <source>
        <dbReference type="ARBA" id="ARBA00022857"/>
    </source>
</evidence>
<dbReference type="GO" id="GO:0016020">
    <property type="term" value="C:membrane"/>
    <property type="evidence" value="ECO:0007669"/>
    <property type="project" value="UniProtKB-SubCell"/>
</dbReference>
<dbReference type="Proteomes" id="UP001432027">
    <property type="component" value="Unassembled WGS sequence"/>
</dbReference>
<comment type="similarity">
    <text evidence="2 12">Belongs to the short-chain dehydrogenases/reductases (SDR) family.</text>
</comment>
<dbReference type="InterPro" id="IPR036291">
    <property type="entry name" value="NAD(P)-bd_dom_sf"/>
</dbReference>
<keyword evidence="15" id="KW-1185">Reference proteome</keyword>
<sequence length="344" mass="38299">VCRMERARLNPYWISASLVFRMTSARVARSKPDAAAKNEKKDKLEKVFKIFNVIYRILLVFWDCIVAVVHNFAPLGFFSYKNIAGKTVLITGGANGLGRLIAERLADKGAKLVLWDRDEKGLWDTKDALEKRGVTVFIRTVDMLNRQEIADAAAEARKEAGFIDILINNAGIGIGGRVVDVSEDAIRKTIELNTLSHFWMAKEFLPAMLSKNEGHIVSIASLGGLFASDQNMVPYNASKFGAVAIMEGLENETVCMGNDGVRFTTVCPSHFQTPLYDSLKTNPDKKVMTVDEVVDWTVDGILREMRMVIVPRGKYILYALKGILPRKLLLAATTREAVSKLNKQ</sequence>
<dbReference type="FunFam" id="3.40.50.720:FF:000131">
    <property type="entry name" value="Short-chain dehydrogenase/reductase 3"/>
    <property type="match status" value="1"/>
</dbReference>
<dbReference type="SUPFAM" id="SSF51735">
    <property type="entry name" value="NAD(P)-binding Rossmann-fold domains"/>
    <property type="match status" value="1"/>
</dbReference>
<evidence type="ECO:0000256" key="6">
    <source>
        <dbReference type="ARBA" id="ARBA00023002"/>
    </source>
</evidence>
<comment type="subcellular location">
    <subcellularLocation>
        <location evidence="1">Membrane</location>
        <topology evidence="1">Multi-pass membrane protein</topology>
    </subcellularLocation>
</comment>
<reference evidence="14" key="1">
    <citation type="submission" date="2023-10" db="EMBL/GenBank/DDBJ databases">
        <title>Genome assembly of Pristionchus species.</title>
        <authorList>
            <person name="Yoshida K."/>
            <person name="Sommer R.J."/>
        </authorList>
    </citation>
    <scope>NUCLEOTIDE SEQUENCE</scope>
    <source>
        <strain evidence="14">RS0144</strain>
    </source>
</reference>
<evidence type="ECO:0000313" key="15">
    <source>
        <dbReference type="Proteomes" id="UP001432027"/>
    </source>
</evidence>
<evidence type="ECO:0000256" key="13">
    <source>
        <dbReference type="SAM" id="Phobius"/>
    </source>
</evidence>
<dbReference type="Gene3D" id="3.40.50.720">
    <property type="entry name" value="NAD(P)-binding Rossmann-like Domain"/>
    <property type="match status" value="1"/>
</dbReference>
<dbReference type="EMBL" id="BTSX01000005">
    <property type="protein sequence ID" value="GMS99655.1"/>
    <property type="molecule type" value="Genomic_DNA"/>
</dbReference>
<evidence type="ECO:0000313" key="14">
    <source>
        <dbReference type="EMBL" id="GMS99655.1"/>
    </source>
</evidence>
<dbReference type="AlphaFoldDB" id="A0AAV5TYN2"/>
<comment type="function">
    <text evidence="9">Catalyzes the reduction of all-trans-retinal to all-trans-retinol in the presence of NADPH.</text>
</comment>
<gene>
    <name evidence="14" type="ORF">PENTCL1PPCAC_21830</name>
</gene>
<evidence type="ECO:0000256" key="3">
    <source>
        <dbReference type="ARBA" id="ARBA00022692"/>
    </source>
</evidence>
<keyword evidence="3 13" id="KW-0812">Transmembrane</keyword>
<dbReference type="PANTHER" id="PTHR24322:SF742">
    <property type="entry name" value="PROTEIN DHS-3"/>
    <property type="match status" value="1"/>
</dbReference>
<evidence type="ECO:0000256" key="7">
    <source>
        <dbReference type="ARBA" id="ARBA00023098"/>
    </source>
</evidence>
<proteinExistence type="inferred from homology"/>
<evidence type="ECO:0000256" key="8">
    <source>
        <dbReference type="ARBA" id="ARBA00023136"/>
    </source>
</evidence>
<dbReference type="GO" id="GO:0052650">
    <property type="term" value="F:all-trans-retinol dehydrogenase (NADP+) activity"/>
    <property type="evidence" value="ECO:0007669"/>
    <property type="project" value="UniProtKB-ARBA"/>
</dbReference>
<evidence type="ECO:0000256" key="2">
    <source>
        <dbReference type="ARBA" id="ARBA00006484"/>
    </source>
</evidence>
<evidence type="ECO:0000256" key="5">
    <source>
        <dbReference type="ARBA" id="ARBA00022989"/>
    </source>
</evidence>
<dbReference type="PANTHER" id="PTHR24322">
    <property type="entry name" value="PKSB"/>
    <property type="match status" value="1"/>
</dbReference>